<dbReference type="Gene3D" id="2.60.40.420">
    <property type="entry name" value="Cupredoxins - blue copper proteins"/>
    <property type="match status" value="1"/>
</dbReference>
<protein>
    <submittedName>
        <fullName evidence="1">Uncharacterized protein</fullName>
    </submittedName>
</protein>
<dbReference type="EMBL" id="JAUJYO010000012">
    <property type="protein sequence ID" value="KAK1302107.1"/>
    <property type="molecule type" value="Genomic_DNA"/>
</dbReference>
<sequence length="70" mass="7877">MMRAEEEVVAGRGDGHSKTIVEADGKVITLLNTQNKIDGRIKWAMNNMSFTLPDTPYLVAPKLRLHHVFN</sequence>
<name>A0AAV9DQ66_ACOCL</name>
<dbReference type="SUPFAM" id="SSF49503">
    <property type="entry name" value="Cupredoxins"/>
    <property type="match status" value="1"/>
</dbReference>
<comment type="caution">
    <text evidence="1">The sequence shown here is derived from an EMBL/GenBank/DDBJ whole genome shotgun (WGS) entry which is preliminary data.</text>
</comment>
<evidence type="ECO:0000313" key="1">
    <source>
        <dbReference type="EMBL" id="KAK1302107.1"/>
    </source>
</evidence>
<gene>
    <name evidence="1" type="ORF">QJS10_CPB12g01243</name>
</gene>
<reference evidence="1" key="1">
    <citation type="journal article" date="2023" name="Nat. Commun.">
        <title>Diploid and tetraploid genomes of Acorus and the evolution of monocots.</title>
        <authorList>
            <person name="Ma L."/>
            <person name="Liu K.W."/>
            <person name="Li Z."/>
            <person name="Hsiao Y.Y."/>
            <person name="Qi Y."/>
            <person name="Fu T."/>
            <person name="Tang G.D."/>
            <person name="Zhang D."/>
            <person name="Sun W.H."/>
            <person name="Liu D.K."/>
            <person name="Li Y."/>
            <person name="Chen G.Z."/>
            <person name="Liu X.D."/>
            <person name="Liao X.Y."/>
            <person name="Jiang Y.T."/>
            <person name="Yu X."/>
            <person name="Hao Y."/>
            <person name="Huang J."/>
            <person name="Zhao X.W."/>
            <person name="Ke S."/>
            <person name="Chen Y.Y."/>
            <person name="Wu W.L."/>
            <person name="Hsu J.L."/>
            <person name="Lin Y.F."/>
            <person name="Huang M.D."/>
            <person name="Li C.Y."/>
            <person name="Huang L."/>
            <person name="Wang Z.W."/>
            <person name="Zhao X."/>
            <person name="Zhong W.Y."/>
            <person name="Peng D.H."/>
            <person name="Ahmad S."/>
            <person name="Lan S."/>
            <person name="Zhang J.S."/>
            <person name="Tsai W.C."/>
            <person name="Van de Peer Y."/>
            <person name="Liu Z.J."/>
        </authorList>
    </citation>
    <scope>NUCLEOTIDE SEQUENCE</scope>
    <source>
        <strain evidence="1">CP</strain>
    </source>
</reference>
<dbReference type="Proteomes" id="UP001180020">
    <property type="component" value="Unassembled WGS sequence"/>
</dbReference>
<dbReference type="AlphaFoldDB" id="A0AAV9DQ66"/>
<dbReference type="InterPro" id="IPR008972">
    <property type="entry name" value="Cupredoxin"/>
</dbReference>
<reference evidence="1" key="2">
    <citation type="submission" date="2023-06" db="EMBL/GenBank/DDBJ databases">
        <authorList>
            <person name="Ma L."/>
            <person name="Liu K.-W."/>
            <person name="Li Z."/>
            <person name="Hsiao Y.-Y."/>
            <person name="Qi Y."/>
            <person name="Fu T."/>
            <person name="Tang G."/>
            <person name="Zhang D."/>
            <person name="Sun W.-H."/>
            <person name="Liu D.-K."/>
            <person name="Li Y."/>
            <person name="Chen G.-Z."/>
            <person name="Liu X.-D."/>
            <person name="Liao X.-Y."/>
            <person name="Jiang Y.-T."/>
            <person name="Yu X."/>
            <person name="Hao Y."/>
            <person name="Huang J."/>
            <person name="Zhao X.-W."/>
            <person name="Ke S."/>
            <person name="Chen Y.-Y."/>
            <person name="Wu W.-L."/>
            <person name="Hsu J.-L."/>
            <person name="Lin Y.-F."/>
            <person name="Huang M.-D."/>
            <person name="Li C.-Y."/>
            <person name="Huang L."/>
            <person name="Wang Z.-W."/>
            <person name="Zhao X."/>
            <person name="Zhong W.-Y."/>
            <person name="Peng D.-H."/>
            <person name="Ahmad S."/>
            <person name="Lan S."/>
            <person name="Zhang J.-S."/>
            <person name="Tsai W.-C."/>
            <person name="Van De Peer Y."/>
            <person name="Liu Z.-J."/>
        </authorList>
    </citation>
    <scope>NUCLEOTIDE SEQUENCE</scope>
    <source>
        <strain evidence="1">CP</strain>
        <tissue evidence="1">Leaves</tissue>
    </source>
</reference>
<proteinExistence type="predicted"/>
<evidence type="ECO:0000313" key="2">
    <source>
        <dbReference type="Proteomes" id="UP001180020"/>
    </source>
</evidence>
<organism evidence="1 2">
    <name type="scientific">Acorus calamus</name>
    <name type="common">Sweet flag</name>
    <dbReference type="NCBI Taxonomy" id="4465"/>
    <lineage>
        <taxon>Eukaryota</taxon>
        <taxon>Viridiplantae</taxon>
        <taxon>Streptophyta</taxon>
        <taxon>Embryophyta</taxon>
        <taxon>Tracheophyta</taxon>
        <taxon>Spermatophyta</taxon>
        <taxon>Magnoliopsida</taxon>
        <taxon>Liliopsida</taxon>
        <taxon>Acoraceae</taxon>
        <taxon>Acorus</taxon>
    </lineage>
</organism>
<accession>A0AAV9DQ66</accession>
<keyword evidence="2" id="KW-1185">Reference proteome</keyword>